<dbReference type="Gene3D" id="1.10.4030.10">
    <property type="entry name" value="Porin chaperone SurA, peptide-binding domain"/>
    <property type="match status" value="1"/>
</dbReference>
<dbReference type="SUPFAM" id="SSF109998">
    <property type="entry name" value="Triger factor/SurA peptide-binding domain-like"/>
    <property type="match status" value="1"/>
</dbReference>
<evidence type="ECO:0000313" key="9">
    <source>
        <dbReference type="EMBL" id="MCZ2721163.1"/>
    </source>
</evidence>
<dbReference type="Pfam" id="PF13616">
    <property type="entry name" value="Rotamase_3"/>
    <property type="match status" value="1"/>
</dbReference>
<keyword evidence="6 7" id="KW-0413">Isomerase</keyword>
<feature type="chain" id="PRO_5044937307" description="Chaperone SurA" evidence="7">
    <location>
        <begin position="23"/>
        <end position="415"/>
    </location>
</feature>
<organism evidence="9 10">
    <name type="scientific">Marinomonas phaeophyticola</name>
    <dbReference type="NCBI Taxonomy" id="3004091"/>
    <lineage>
        <taxon>Bacteria</taxon>
        <taxon>Pseudomonadati</taxon>
        <taxon>Pseudomonadota</taxon>
        <taxon>Gammaproteobacteria</taxon>
        <taxon>Oceanospirillales</taxon>
        <taxon>Oceanospirillaceae</taxon>
        <taxon>Marinomonas</taxon>
    </lineage>
</organism>
<dbReference type="GO" id="GO:0003755">
    <property type="term" value="F:peptidyl-prolyl cis-trans isomerase activity"/>
    <property type="evidence" value="ECO:0007669"/>
    <property type="project" value="UniProtKB-EC"/>
</dbReference>
<proteinExistence type="inferred from homology"/>
<dbReference type="SUPFAM" id="SSF54534">
    <property type="entry name" value="FKBP-like"/>
    <property type="match status" value="2"/>
</dbReference>
<dbReference type="PANTHER" id="PTHR47637:SF1">
    <property type="entry name" value="CHAPERONE SURA"/>
    <property type="match status" value="1"/>
</dbReference>
<dbReference type="InterPro" id="IPR023034">
    <property type="entry name" value="PPIase_SurA"/>
</dbReference>
<feature type="domain" description="PpiC" evidence="8">
    <location>
        <begin position="169"/>
        <end position="263"/>
    </location>
</feature>
<dbReference type="Pfam" id="PF00639">
    <property type="entry name" value="Rotamase"/>
    <property type="match status" value="1"/>
</dbReference>
<comment type="subcellular location">
    <subcellularLocation>
        <location evidence="7">Periplasm</location>
    </subcellularLocation>
    <text evidence="7">Is capable of associating with the outer membrane.</text>
</comment>
<dbReference type="HAMAP" id="MF_01183">
    <property type="entry name" value="Chaperone_SurA"/>
    <property type="match status" value="1"/>
</dbReference>
<dbReference type="Gene3D" id="3.10.50.40">
    <property type="match status" value="2"/>
</dbReference>
<reference evidence="9" key="1">
    <citation type="submission" date="2022-12" db="EMBL/GenBank/DDBJ databases">
        <title>Marinomonas 15G1-11 sp. nov, isolated from marine algae.</title>
        <authorList>
            <person name="Butt M."/>
            <person name="Choi D.G."/>
            <person name="Kim J.M."/>
            <person name="Lee J.K."/>
            <person name="Baek J.H."/>
            <person name="Jeon C.O."/>
        </authorList>
    </citation>
    <scope>NUCLEOTIDE SEQUENCE</scope>
    <source>
        <strain evidence="9">15G1-11</strain>
    </source>
</reference>
<comment type="catalytic activity">
    <reaction evidence="7">
        <text>[protein]-peptidylproline (omega=180) = [protein]-peptidylproline (omega=0)</text>
        <dbReference type="Rhea" id="RHEA:16237"/>
        <dbReference type="Rhea" id="RHEA-COMP:10747"/>
        <dbReference type="Rhea" id="RHEA-COMP:10748"/>
        <dbReference type="ChEBI" id="CHEBI:83833"/>
        <dbReference type="ChEBI" id="CHEBI:83834"/>
        <dbReference type="EC" id="5.2.1.8"/>
    </reaction>
</comment>
<dbReference type="Pfam" id="PF09312">
    <property type="entry name" value="SurA_N"/>
    <property type="match status" value="1"/>
</dbReference>
<gene>
    <name evidence="7" type="primary">surA</name>
    <name evidence="9" type="ORF">O1D97_05740</name>
</gene>
<keyword evidence="4 7" id="KW-0697">Rotamase</keyword>
<dbReference type="Proteomes" id="UP001149719">
    <property type="component" value="Unassembled WGS sequence"/>
</dbReference>
<name>A0ABT4JS07_9GAMM</name>
<evidence type="ECO:0000256" key="3">
    <source>
        <dbReference type="ARBA" id="ARBA00022764"/>
    </source>
</evidence>
<keyword evidence="10" id="KW-1185">Reference proteome</keyword>
<accession>A0ABT4JS07</accession>
<keyword evidence="1 7" id="KW-0732">Signal</keyword>
<comment type="caution">
    <text evidence="9">The sequence shown here is derived from an EMBL/GenBank/DDBJ whole genome shotgun (WGS) entry which is preliminary data.</text>
</comment>
<evidence type="ECO:0000256" key="2">
    <source>
        <dbReference type="ARBA" id="ARBA00022737"/>
    </source>
</evidence>
<keyword evidence="2 7" id="KW-0677">Repeat</keyword>
<dbReference type="InterPro" id="IPR046357">
    <property type="entry name" value="PPIase_dom_sf"/>
</dbReference>
<protein>
    <recommendedName>
        <fullName evidence="7">Chaperone SurA</fullName>
    </recommendedName>
    <alternativeName>
        <fullName evidence="7">Peptidyl-prolyl cis-trans isomerase SurA</fullName>
        <shortName evidence="7">PPIase SurA</shortName>
        <ecNumber evidence="7">5.2.1.8</ecNumber>
    </alternativeName>
    <alternativeName>
        <fullName evidence="7">Rotamase SurA</fullName>
    </alternativeName>
</protein>
<dbReference type="InterPro" id="IPR050280">
    <property type="entry name" value="OMP_Chaperone_SurA"/>
</dbReference>
<evidence type="ECO:0000313" key="10">
    <source>
        <dbReference type="Proteomes" id="UP001149719"/>
    </source>
</evidence>
<evidence type="ECO:0000256" key="6">
    <source>
        <dbReference type="ARBA" id="ARBA00023235"/>
    </source>
</evidence>
<evidence type="ECO:0000259" key="8">
    <source>
        <dbReference type="PROSITE" id="PS50198"/>
    </source>
</evidence>
<evidence type="ECO:0000256" key="4">
    <source>
        <dbReference type="ARBA" id="ARBA00023110"/>
    </source>
</evidence>
<dbReference type="PROSITE" id="PS50198">
    <property type="entry name" value="PPIC_PPIASE_2"/>
    <property type="match status" value="2"/>
</dbReference>
<dbReference type="InterPro" id="IPR000297">
    <property type="entry name" value="PPIase_PpiC"/>
</dbReference>
<comment type="function">
    <text evidence="7">Chaperone involved in the correct folding and assembly of outer membrane proteins. Recognizes specific patterns of aromatic residues and the orientation of their side chains, which are found more frequently in integral outer membrane proteins. May act in both early periplasmic and late outer membrane-associated steps of protein maturation.</text>
</comment>
<sequence length="415" mass="46716" precursor="true">MKKILPILGTLLFLAPFQTSFAAAEKIDGIAAIVNSDAILESDIETRFRIIRDRVPNGIYSADIRRQILTSMIDEYIQSNYANRAGIRVSASDVDRAILSVATKLGTDINGFKNILNQQGIEYNRYRTQIENEILMTNVKRQVIRERIAITEQEIEDFLTSSQSLAQSKDEVRLRHLLVRSKDVNQAKAKIETIAADIQSEDDFIRLAISQSDGSAAVQGGDLGWRPINQLPALFVRELSSSKGPFYGPIQSNAGFHLLWLVDKRVSDVELQKQTKARHILIKPNAIRSDRQAQEFAVTLYKRLQKHEDFATLAKEYSEDEGSALKGGDLDWVAPGTMVPQFEAAMNETPVGQYSRPFRSNFGWHIVQVDGRRNADVSDKVKRANAEKALIAQKQDLVLSNWLDELKTQAFIDIK</sequence>
<evidence type="ECO:0000256" key="7">
    <source>
        <dbReference type="HAMAP-Rule" id="MF_01183"/>
    </source>
</evidence>
<keyword evidence="3 7" id="KW-0574">Periplasm</keyword>
<evidence type="ECO:0000256" key="5">
    <source>
        <dbReference type="ARBA" id="ARBA00023186"/>
    </source>
</evidence>
<dbReference type="InterPro" id="IPR015391">
    <property type="entry name" value="SurA_N"/>
</dbReference>
<feature type="domain" description="PpiC" evidence="8">
    <location>
        <begin position="272"/>
        <end position="371"/>
    </location>
</feature>
<dbReference type="EC" id="5.2.1.8" evidence="7"/>
<dbReference type="RefSeq" id="WP_269123698.1">
    <property type="nucleotide sequence ID" value="NZ_JAPUBN010000011.1"/>
</dbReference>
<dbReference type="PANTHER" id="PTHR47637">
    <property type="entry name" value="CHAPERONE SURA"/>
    <property type="match status" value="1"/>
</dbReference>
<feature type="signal peptide" evidence="7">
    <location>
        <begin position="1"/>
        <end position="22"/>
    </location>
</feature>
<evidence type="ECO:0000256" key="1">
    <source>
        <dbReference type="ARBA" id="ARBA00022729"/>
    </source>
</evidence>
<dbReference type="InterPro" id="IPR027304">
    <property type="entry name" value="Trigger_fact/SurA_dom_sf"/>
</dbReference>
<keyword evidence="5 7" id="KW-0143">Chaperone</keyword>
<dbReference type="EMBL" id="JAPUBN010000011">
    <property type="protein sequence ID" value="MCZ2721163.1"/>
    <property type="molecule type" value="Genomic_DNA"/>
</dbReference>
<comment type="domain">
    <text evidence="7">The PPIase activity resides only in the second parvulin domain. The N-terminal region and the C-terminal tail are necessary and sufficient for the chaperone activity of SurA. The PPIase activity is dispensable for SurA to function as a chaperone. The N-terminal region and the C-terminal tail are also required for porin recognition.</text>
</comment>